<evidence type="ECO:0000259" key="3">
    <source>
        <dbReference type="PROSITE" id="PS50937"/>
    </source>
</evidence>
<dbReference type="GO" id="GO:0003677">
    <property type="term" value="F:DNA binding"/>
    <property type="evidence" value="ECO:0007669"/>
    <property type="project" value="UniProtKB-KW"/>
</dbReference>
<feature type="compositionally biased region" description="Acidic residues" evidence="2">
    <location>
        <begin position="115"/>
        <end position="127"/>
    </location>
</feature>
<dbReference type="Proteomes" id="UP000035265">
    <property type="component" value="Unassembled WGS sequence"/>
</dbReference>
<keyword evidence="1" id="KW-0238">DNA-binding</keyword>
<evidence type="ECO:0000256" key="1">
    <source>
        <dbReference type="ARBA" id="ARBA00023125"/>
    </source>
</evidence>
<feature type="region of interest" description="Disordered" evidence="2">
    <location>
        <begin position="1"/>
        <end position="20"/>
    </location>
</feature>
<evidence type="ECO:0000313" key="5">
    <source>
        <dbReference type="Proteomes" id="UP000035265"/>
    </source>
</evidence>
<dbReference type="GO" id="GO:0003700">
    <property type="term" value="F:DNA-binding transcription factor activity"/>
    <property type="evidence" value="ECO:0007669"/>
    <property type="project" value="InterPro"/>
</dbReference>
<keyword evidence="5" id="KW-1185">Reference proteome</keyword>
<dbReference type="SMART" id="SM00422">
    <property type="entry name" value="HTH_MERR"/>
    <property type="match status" value="1"/>
</dbReference>
<dbReference type="AlphaFoldDB" id="A0A0H2KMY6"/>
<reference evidence="4 5" key="1">
    <citation type="submission" date="2014-05" db="EMBL/GenBank/DDBJ databases">
        <title>Cellulosimicrobium funkei U11 genome.</title>
        <authorList>
            <person name="Hu C."/>
            <person name="Gong Y."/>
            <person name="Wan W."/>
            <person name="Jiang M."/>
        </authorList>
    </citation>
    <scope>NUCLEOTIDE SEQUENCE [LARGE SCALE GENOMIC DNA]</scope>
    <source>
        <strain evidence="4 5">U11</strain>
    </source>
</reference>
<dbReference type="Pfam" id="PF13411">
    <property type="entry name" value="MerR_1"/>
    <property type="match status" value="1"/>
</dbReference>
<dbReference type="EMBL" id="JNBQ01000013">
    <property type="protein sequence ID" value="KLN34498.1"/>
    <property type="molecule type" value="Genomic_DNA"/>
</dbReference>
<dbReference type="SUPFAM" id="SSF46955">
    <property type="entry name" value="Putative DNA-binding domain"/>
    <property type="match status" value="1"/>
</dbReference>
<dbReference type="PANTHER" id="PTHR30204:SF97">
    <property type="entry name" value="MERR FAMILY REGULATORY PROTEIN"/>
    <property type="match status" value="1"/>
</dbReference>
<dbReference type="PANTHER" id="PTHR30204">
    <property type="entry name" value="REDOX-CYCLING DRUG-SENSING TRANSCRIPTIONAL ACTIVATOR SOXR"/>
    <property type="match status" value="1"/>
</dbReference>
<dbReference type="RefSeq" id="WP_047233054.1">
    <property type="nucleotide sequence ID" value="NZ_JNBQ01000013.1"/>
</dbReference>
<dbReference type="InterPro" id="IPR047057">
    <property type="entry name" value="MerR_fam"/>
</dbReference>
<dbReference type="STRING" id="264251.FB00_11705"/>
<organism evidence="4 5">
    <name type="scientific">Cellulosimicrobium funkei</name>
    <dbReference type="NCBI Taxonomy" id="264251"/>
    <lineage>
        <taxon>Bacteria</taxon>
        <taxon>Bacillati</taxon>
        <taxon>Actinomycetota</taxon>
        <taxon>Actinomycetes</taxon>
        <taxon>Micrococcales</taxon>
        <taxon>Promicromonosporaceae</taxon>
        <taxon>Cellulosimicrobium</taxon>
    </lineage>
</organism>
<protein>
    <submittedName>
        <fullName evidence="4">MerR family transcriptional regulator</fullName>
    </submittedName>
</protein>
<dbReference type="InterPro" id="IPR000551">
    <property type="entry name" value="MerR-type_HTH_dom"/>
</dbReference>
<evidence type="ECO:0000313" key="4">
    <source>
        <dbReference type="EMBL" id="KLN34498.1"/>
    </source>
</evidence>
<dbReference type="InterPro" id="IPR009061">
    <property type="entry name" value="DNA-bd_dom_put_sf"/>
</dbReference>
<dbReference type="PROSITE" id="PS50937">
    <property type="entry name" value="HTH_MERR_2"/>
    <property type="match status" value="1"/>
</dbReference>
<feature type="domain" description="HTH merR-type" evidence="3">
    <location>
        <begin position="22"/>
        <end position="91"/>
    </location>
</feature>
<feature type="region of interest" description="Disordered" evidence="2">
    <location>
        <begin position="104"/>
        <end position="162"/>
    </location>
</feature>
<gene>
    <name evidence="4" type="ORF">FB00_11705</name>
</gene>
<name>A0A0H2KMY6_9MICO</name>
<dbReference type="PATRIC" id="fig|264251.5.peg.2380"/>
<sequence length="377" mass="39600">MTSVRSAPDPEGARPSMSSNPGLAVAAVARRLGVAPATLRTWDRRYGLGPSQHRAGSHRRYTDDDVARLVVMRRLTLDGVAPADAARAALAADDDELDAHRGTVSFDEHGAEGGADLDDDLDADDAAAEPAPPSRPFLRAVPGGEPARGSGPRALGVREAPRPTRVSDVVDAAIAYDQRNCDRLLRIPAGGDPATWWSDLVEPALERLAERTVLAGPGEVPEVVLANATLGALREYTQASEDAIVAAGGPPRNHPSRMRRIVLVFAAPDEPLPLAAHALAASLASHGAMARIVTGPANVHRTLEIVTMVRPSAVAMVTTQARPDLGIVHAAHEANPSLPFFVGLPSDEAAGDLPLAATVHRVRSFPGLLHELLAVVR</sequence>
<comment type="caution">
    <text evidence="4">The sequence shown here is derived from an EMBL/GenBank/DDBJ whole genome shotgun (WGS) entry which is preliminary data.</text>
</comment>
<accession>A0A0H2KMY6</accession>
<proteinExistence type="predicted"/>
<evidence type="ECO:0000256" key="2">
    <source>
        <dbReference type="SAM" id="MobiDB-lite"/>
    </source>
</evidence>
<dbReference type="Gene3D" id="1.10.1660.10">
    <property type="match status" value="1"/>
</dbReference>